<keyword evidence="6 7" id="KW-0472">Membrane</keyword>
<keyword evidence="3" id="KW-1003">Cell membrane</keyword>
<dbReference type="PANTHER" id="PTHR33452">
    <property type="entry name" value="OXIDOREDUCTASE CATD-RELATED"/>
    <property type="match status" value="1"/>
</dbReference>
<evidence type="ECO:0000256" key="4">
    <source>
        <dbReference type="ARBA" id="ARBA00022692"/>
    </source>
</evidence>
<feature type="transmembrane region" description="Helical" evidence="7">
    <location>
        <begin position="90"/>
        <end position="107"/>
    </location>
</feature>
<evidence type="ECO:0000313" key="9">
    <source>
        <dbReference type="Proteomes" id="UP000076486"/>
    </source>
</evidence>
<comment type="similarity">
    <text evidence="2">Belongs to the DoxX family.</text>
</comment>
<keyword evidence="4 7" id="KW-0812">Transmembrane</keyword>
<accession>A0A161YKN9</accession>
<evidence type="ECO:0000256" key="3">
    <source>
        <dbReference type="ARBA" id="ARBA00022475"/>
    </source>
</evidence>
<protein>
    <recommendedName>
        <fullName evidence="10">Quinol oxidase</fullName>
    </recommendedName>
</protein>
<keyword evidence="5 7" id="KW-1133">Transmembrane helix</keyword>
<evidence type="ECO:0000256" key="2">
    <source>
        <dbReference type="ARBA" id="ARBA00006679"/>
    </source>
</evidence>
<dbReference type="EMBL" id="AUYC01000035">
    <property type="protein sequence ID" value="KZN61953.1"/>
    <property type="molecule type" value="Genomic_DNA"/>
</dbReference>
<evidence type="ECO:0000313" key="8">
    <source>
        <dbReference type="EMBL" id="KZN61953.1"/>
    </source>
</evidence>
<dbReference type="AlphaFoldDB" id="A0A161YKN9"/>
<evidence type="ECO:0000256" key="6">
    <source>
        <dbReference type="ARBA" id="ARBA00023136"/>
    </source>
</evidence>
<feature type="transmembrane region" description="Helical" evidence="7">
    <location>
        <begin position="206"/>
        <end position="225"/>
    </location>
</feature>
<reference evidence="8 9" key="1">
    <citation type="submission" date="2013-07" db="EMBL/GenBank/DDBJ databases">
        <title>Comparative Genomic and Metabolomic Analysis of Twelve Strains of Pseudoalteromonas luteoviolacea.</title>
        <authorList>
            <person name="Vynne N.G."/>
            <person name="Mansson M."/>
            <person name="Gram L."/>
        </authorList>
    </citation>
    <scope>NUCLEOTIDE SEQUENCE [LARGE SCALE GENOMIC DNA]</scope>
    <source>
        <strain evidence="8 9">CPMOR-1</strain>
    </source>
</reference>
<gene>
    <name evidence="8" type="ORF">N473_20640</name>
</gene>
<evidence type="ECO:0000256" key="5">
    <source>
        <dbReference type="ARBA" id="ARBA00022989"/>
    </source>
</evidence>
<dbReference type="Proteomes" id="UP000076486">
    <property type="component" value="Unassembled WGS sequence"/>
</dbReference>
<dbReference type="PANTHER" id="PTHR33452:SF19">
    <property type="entry name" value="DOXX FAMILY PROTEIN"/>
    <property type="match status" value="1"/>
</dbReference>
<comment type="caution">
    <text evidence="8">The sequence shown here is derived from an EMBL/GenBank/DDBJ whole genome shotgun (WGS) entry which is preliminary data.</text>
</comment>
<dbReference type="PATRIC" id="fig|1365248.3.peg.3197"/>
<organism evidence="8 9">
    <name type="scientific">Pseudoalteromonas luteoviolacea CPMOR-1</name>
    <dbReference type="NCBI Taxonomy" id="1365248"/>
    <lineage>
        <taxon>Bacteria</taxon>
        <taxon>Pseudomonadati</taxon>
        <taxon>Pseudomonadota</taxon>
        <taxon>Gammaproteobacteria</taxon>
        <taxon>Alteromonadales</taxon>
        <taxon>Pseudoalteromonadaceae</taxon>
        <taxon>Pseudoalteromonas</taxon>
    </lineage>
</organism>
<dbReference type="InterPro" id="IPR032808">
    <property type="entry name" value="DoxX"/>
</dbReference>
<comment type="subcellular location">
    <subcellularLocation>
        <location evidence="1">Cell membrane</location>
        <topology evidence="1">Multi-pass membrane protein</topology>
    </subcellularLocation>
</comment>
<name>A0A161YKN9_9GAMM</name>
<dbReference type="GO" id="GO:0005886">
    <property type="term" value="C:plasma membrane"/>
    <property type="evidence" value="ECO:0007669"/>
    <property type="project" value="UniProtKB-SubCell"/>
</dbReference>
<dbReference type="Pfam" id="PF07681">
    <property type="entry name" value="DoxX"/>
    <property type="match status" value="1"/>
</dbReference>
<evidence type="ECO:0000256" key="7">
    <source>
        <dbReference type="SAM" id="Phobius"/>
    </source>
</evidence>
<evidence type="ECO:0000256" key="1">
    <source>
        <dbReference type="ARBA" id="ARBA00004651"/>
    </source>
</evidence>
<proteinExistence type="inferred from homology"/>
<evidence type="ECO:0008006" key="10">
    <source>
        <dbReference type="Google" id="ProtNLM"/>
    </source>
</evidence>
<sequence>MNTIKGVNRYMINKIQSIYQTSIERADILSGLAPLILRLIVAPVMIIAGYNKLNLAKEDAGFFESLLADENVVAWFGNPDWGLGLPFPDLLAFLAGWTEFLGGWLILIGLMTRLMSIPLMVTMFVAATQVHWHNGWFSVAPANPDTSAAQVFAWLGSDTAKASLENSLEVAERLDRIKSIVSTHGFPEYLYEKGNIVILNNGIEFAAIYFAMFLSLFFTGGGRFFSLDYWIAKRLGSKE</sequence>
<dbReference type="InterPro" id="IPR051907">
    <property type="entry name" value="DoxX-like_oxidoreductase"/>
</dbReference>
<feature type="transmembrane region" description="Helical" evidence="7">
    <location>
        <begin position="28"/>
        <end position="50"/>
    </location>
</feature>